<gene>
    <name evidence="1" type="ORF">ACFOY7_10210</name>
</gene>
<accession>A0ABV8WWL8</accession>
<organism evidence="1 2">
    <name type="scientific">Gracilibacillus xinjiangensis</name>
    <dbReference type="NCBI Taxonomy" id="1193282"/>
    <lineage>
        <taxon>Bacteria</taxon>
        <taxon>Bacillati</taxon>
        <taxon>Bacillota</taxon>
        <taxon>Bacilli</taxon>
        <taxon>Bacillales</taxon>
        <taxon>Bacillaceae</taxon>
        <taxon>Gracilibacillus</taxon>
    </lineage>
</organism>
<dbReference type="Gene3D" id="3.20.20.150">
    <property type="entry name" value="Divalent-metal-dependent TIM barrel enzymes"/>
    <property type="match status" value="1"/>
</dbReference>
<dbReference type="PANTHER" id="PTHR12110">
    <property type="entry name" value="HYDROXYPYRUVATE ISOMERASE"/>
    <property type="match status" value="1"/>
</dbReference>
<dbReference type="InterPro" id="IPR050312">
    <property type="entry name" value="IolE/XylAMocC-like"/>
</dbReference>
<keyword evidence="2" id="KW-1185">Reference proteome</keyword>
<evidence type="ECO:0000313" key="2">
    <source>
        <dbReference type="Proteomes" id="UP001595882"/>
    </source>
</evidence>
<reference evidence="2" key="1">
    <citation type="journal article" date="2019" name="Int. J. Syst. Evol. Microbiol.">
        <title>The Global Catalogue of Microorganisms (GCM) 10K type strain sequencing project: providing services to taxonomists for standard genome sequencing and annotation.</title>
        <authorList>
            <consortium name="The Broad Institute Genomics Platform"/>
            <consortium name="The Broad Institute Genome Sequencing Center for Infectious Disease"/>
            <person name="Wu L."/>
            <person name="Ma J."/>
        </authorList>
    </citation>
    <scope>NUCLEOTIDE SEQUENCE [LARGE SCALE GENOMIC DNA]</scope>
    <source>
        <strain evidence="2">CCUG 37865</strain>
    </source>
</reference>
<keyword evidence="1" id="KW-0413">Isomerase</keyword>
<dbReference type="PANTHER" id="PTHR12110:SF41">
    <property type="entry name" value="INOSOSE DEHYDRATASE"/>
    <property type="match status" value="1"/>
</dbReference>
<dbReference type="GO" id="GO:0016853">
    <property type="term" value="F:isomerase activity"/>
    <property type="evidence" value="ECO:0007669"/>
    <property type="project" value="UniProtKB-KW"/>
</dbReference>
<dbReference type="EMBL" id="JBHSDT010000004">
    <property type="protein sequence ID" value="MFC4403453.1"/>
    <property type="molecule type" value="Genomic_DNA"/>
</dbReference>
<sequence length="261" mass="29876">MEKKFAAQLYTVREELKGEGIRPVFRKLKEMGWAGVQISALPSGYDPNEVALALRENHLNAAGMHISLERLQTDLDNVLKEADLYGTKDIICPFLSNDLRNEAGYREVKKTLNKVAKQAPEYRISYHNHAFEFDSKIDGQDALSFILNPEDDNEILAEIDVFWVKKGGYDPVKFISSYENRMPIIHLKDMTPDERQTFAEVGEGVIDFISILEWGEANGIEWYAVEQDFCERHPYDCLQTSLTNLNNLVKQVTVNQTGRQK</sequence>
<name>A0ABV8WWL8_9BACI</name>
<evidence type="ECO:0000313" key="1">
    <source>
        <dbReference type="EMBL" id="MFC4403453.1"/>
    </source>
</evidence>
<proteinExistence type="predicted"/>
<dbReference type="InterPro" id="IPR036237">
    <property type="entry name" value="Xyl_isomerase-like_sf"/>
</dbReference>
<protein>
    <submittedName>
        <fullName evidence="1">Sugar phosphate isomerase/epimerase family protein</fullName>
    </submittedName>
</protein>
<dbReference type="SUPFAM" id="SSF51658">
    <property type="entry name" value="Xylose isomerase-like"/>
    <property type="match status" value="1"/>
</dbReference>
<dbReference type="RefSeq" id="WP_390251944.1">
    <property type="nucleotide sequence ID" value="NZ_JBHSDT010000004.1"/>
</dbReference>
<dbReference type="Proteomes" id="UP001595882">
    <property type="component" value="Unassembled WGS sequence"/>
</dbReference>
<comment type="caution">
    <text evidence="1">The sequence shown here is derived from an EMBL/GenBank/DDBJ whole genome shotgun (WGS) entry which is preliminary data.</text>
</comment>